<keyword evidence="3" id="KW-1185">Reference proteome</keyword>
<reference evidence="2" key="1">
    <citation type="submission" date="2023-04" db="EMBL/GenBank/DDBJ databases">
        <authorList>
            <consortium name="ELIXIR-Norway"/>
        </authorList>
    </citation>
    <scope>NUCLEOTIDE SEQUENCE [LARGE SCALE GENOMIC DNA]</scope>
</reference>
<feature type="compositionally biased region" description="Polar residues" evidence="1">
    <location>
        <begin position="78"/>
        <end position="92"/>
    </location>
</feature>
<organism evidence="2 3">
    <name type="scientific">Rangifer tarandus platyrhynchus</name>
    <name type="common">Svalbard reindeer</name>
    <dbReference type="NCBI Taxonomy" id="3082113"/>
    <lineage>
        <taxon>Eukaryota</taxon>
        <taxon>Metazoa</taxon>
        <taxon>Chordata</taxon>
        <taxon>Craniata</taxon>
        <taxon>Vertebrata</taxon>
        <taxon>Euteleostomi</taxon>
        <taxon>Mammalia</taxon>
        <taxon>Eutheria</taxon>
        <taxon>Laurasiatheria</taxon>
        <taxon>Artiodactyla</taxon>
        <taxon>Ruminantia</taxon>
        <taxon>Pecora</taxon>
        <taxon>Cervidae</taxon>
        <taxon>Odocoileinae</taxon>
        <taxon>Rangifer</taxon>
    </lineage>
</organism>
<feature type="region of interest" description="Disordered" evidence="1">
    <location>
        <begin position="75"/>
        <end position="240"/>
    </location>
</feature>
<sequence length="240" mass="26417">MTTMPAVSYNFREQNYCQLHEEQTGWSCDVSVWCKTMHHGTPGTRLADGASVTESRFLFRGKTLWEEVIHITPPANVTGDSDPTCAQQSTNKGRVKARTFSPTEGYEAPPHSVTGDHGAGPERPPMPGRMTRPSTSLLQWRQKSQEENQTDRHRPVATRPPSRDDGGHHAERGEAVPRAHQPGPQWWLLGSLSPLPSSAEEHLSLGCHCTPSGRPAFPPPPLGATRGGPRQQLKELEKAD</sequence>
<proteinExistence type="predicted"/>
<evidence type="ECO:0000313" key="3">
    <source>
        <dbReference type="Proteomes" id="UP001176941"/>
    </source>
</evidence>
<feature type="compositionally biased region" description="Low complexity" evidence="1">
    <location>
        <begin position="188"/>
        <end position="198"/>
    </location>
</feature>
<feature type="compositionally biased region" description="Basic and acidic residues" evidence="1">
    <location>
        <begin position="161"/>
        <end position="177"/>
    </location>
</feature>
<evidence type="ECO:0000256" key="1">
    <source>
        <dbReference type="SAM" id="MobiDB-lite"/>
    </source>
</evidence>
<evidence type="ECO:0000313" key="2">
    <source>
        <dbReference type="EMBL" id="CAI9173367.1"/>
    </source>
</evidence>
<dbReference type="Proteomes" id="UP001176941">
    <property type="component" value="Chromosome 33"/>
</dbReference>
<dbReference type="EMBL" id="OX459969">
    <property type="protein sequence ID" value="CAI9173367.1"/>
    <property type="molecule type" value="Genomic_DNA"/>
</dbReference>
<accession>A0ABN8ZKR6</accession>
<name>A0ABN8ZKR6_RANTA</name>
<gene>
    <name evidence="2" type="ORF">MRATA1EN1_LOCUS22329</name>
</gene>
<feature type="compositionally biased region" description="Polar residues" evidence="1">
    <location>
        <begin position="132"/>
        <end position="142"/>
    </location>
</feature>
<feature type="compositionally biased region" description="Basic and acidic residues" evidence="1">
    <location>
        <begin position="143"/>
        <end position="154"/>
    </location>
</feature>
<protein>
    <submittedName>
        <fullName evidence="2">Uncharacterized protein</fullName>
    </submittedName>
</protein>